<proteinExistence type="predicted"/>
<name>A0A0F9CT46_9ZZZZ</name>
<evidence type="ECO:0000256" key="1">
    <source>
        <dbReference type="SAM" id="Phobius"/>
    </source>
</evidence>
<keyword evidence="1" id="KW-0812">Transmembrane</keyword>
<keyword evidence="1" id="KW-0472">Membrane</keyword>
<dbReference type="EMBL" id="LAZR01045073">
    <property type="protein sequence ID" value="KKK99741.1"/>
    <property type="molecule type" value="Genomic_DNA"/>
</dbReference>
<reference evidence="2" key="1">
    <citation type="journal article" date="2015" name="Nature">
        <title>Complex archaea that bridge the gap between prokaryotes and eukaryotes.</title>
        <authorList>
            <person name="Spang A."/>
            <person name="Saw J.H."/>
            <person name="Jorgensen S.L."/>
            <person name="Zaremba-Niedzwiedzka K."/>
            <person name="Martijn J."/>
            <person name="Lind A.E."/>
            <person name="van Eijk R."/>
            <person name="Schleper C."/>
            <person name="Guy L."/>
            <person name="Ettema T.J."/>
        </authorList>
    </citation>
    <scope>NUCLEOTIDE SEQUENCE</scope>
</reference>
<evidence type="ECO:0000313" key="2">
    <source>
        <dbReference type="EMBL" id="KKK99741.1"/>
    </source>
</evidence>
<protein>
    <submittedName>
        <fullName evidence="2">Uncharacterized protein</fullName>
    </submittedName>
</protein>
<organism evidence="2">
    <name type="scientific">marine sediment metagenome</name>
    <dbReference type="NCBI Taxonomy" id="412755"/>
    <lineage>
        <taxon>unclassified sequences</taxon>
        <taxon>metagenomes</taxon>
        <taxon>ecological metagenomes</taxon>
    </lineage>
</organism>
<comment type="caution">
    <text evidence="2">The sequence shown here is derived from an EMBL/GenBank/DDBJ whole genome shotgun (WGS) entry which is preliminary data.</text>
</comment>
<dbReference type="AlphaFoldDB" id="A0A0F9CT46"/>
<gene>
    <name evidence="2" type="ORF">LCGC14_2629730</name>
</gene>
<feature type="transmembrane region" description="Helical" evidence="1">
    <location>
        <begin position="7"/>
        <end position="27"/>
    </location>
</feature>
<keyword evidence="1" id="KW-1133">Transmembrane helix</keyword>
<accession>A0A0F9CT46</accession>
<feature type="non-terminal residue" evidence="2">
    <location>
        <position position="28"/>
    </location>
</feature>
<sequence length="28" mass="3362">MTIRIKLSTLFWIFVWPFFPFLGIFVAA</sequence>